<comment type="similarity">
    <text evidence="2 9">Belongs to the membrane fusion protein (MFP) (TC 8.A.1) family.</text>
</comment>
<gene>
    <name evidence="11" type="ORF">SAMN04487859_10740</name>
</gene>
<dbReference type="Proteomes" id="UP000198599">
    <property type="component" value="Unassembled WGS sequence"/>
</dbReference>
<evidence type="ECO:0000256" key="6">
    <source>
        <dbReference type="ARBA" id="ARBA00022692"/>
    </source>
</evidence>
<comment type="subcellular location">
    <subcellularLocation>
        <location evidence="1 9">Cell inner membrane</location>
        <topology evidence="1 9">Single-pass membrane protein</topology>
    </subcellularLocation>
</comment>
<keyword evidence="3 9" id="KW-0813">Transport</keyword>
<evidence type="ECO:0000256" key="2">
    <source>
        <dbReference type="ARBA" id="ARBA00009477"/>
    </source>
</evidence>
<feature type="transmembrane region" description="Helical" evidence="9">
    <location>
        <begin position="25"/>
        <end position="46"/>
    </location>
</feature>
<dbReference type="GO" id="GO:0009306">
    <property type="term" value="P:protein secretion"/>
    <property type="evidence" value="ECO:0007669"/>
    <property type="project" value="InterPro"/>
</dbReference>
<feature type="domain" description="AprE-like beta-barrel" evidence="10">
    <location>
        <begin position="283"/>
        <end position="377"/>
    </location>
</feature>
<dbReference type="STRING" id="1005928.SAMN04487859_10740"/>
<dbReference type="EMBL" id="FOVP01000007">
    <property type="protein sequence ID" value="SFN69200.1"/>
    <property type="molecule type" value="Genomic_DNA"/>
</dbReference>
<keyword evidence="7 9" id="KW-1133">Transmembrane helix</keyword>
<accession>A0A1I5B3K5</accession>
<name>A0A1I5B3K5_9RHOB</name>
<keyword evidence="8 9" id="KW-0472">Membrane</keyword>
<dbReference type="Gene3D" id="2.40.30.170">
    <property type="match status" value="1"/>
</dbReference>
<evidence type="ECO:0000256" key="3">
    <source>
        <dbReference type="ARBA" id="ARBA00022448"/>
    </source>
</evidence>
<protein>
    <recommendedName>
        <fullName evidence="9">Membrane fusion protein (MFP) family protein</fullName>
    </recommendedName>
</protein>
<dbReference type="InterPro" id="IPR058982">
    <property type="entry name" value="Beta-barrel_AprE"/>
</dbReference>
<evidence type="ECO:0000256" key="7">
    <source>
        <dbReference type="ARBA" id="ARBA00022989"/>
    </source>
</evidence>
<dbReference type="PANTHER" id="PTHR30386:SF26">
    <property type="entry name" value="TRANSPORT PROTEIN COMB"/>
    <property type="match status" value="1"/>
</dbReference>
<evidence type="ECO:0000256" key="5">
    <source>
        <dbReference type="ARBA" id="ARBA00022519"/>
    </source>
</evidence>
<proteinExistence type="inferred from homology"/>
<keyword evidence="5 9" id="KW-0997">Cell inner membrane</keyword>
<dbReference type="AlphaFoldDB" id="A0A1I5B3K5"/>
<evidence type="ECO:0000256" key="4">
    <source>
        <dbReference type="ARBA" id="ARBA00022475"/>
    </source>
</evidence>
<dbReference type="OrthoDB" id="9810980at2"/>
<evidence type="ECO:0000256" key="1">
    <source>
        <dbReference type="ARBA" id="ARBA00004377"/>
    </source>
</evidence>
<dbReference type="InterPro" id="IPR050739">
    <property type="entry name" value="MFP"/>
</dbReference>
<dbReference type="GO" id="GO:0005886">
    <property type="term" value="C:plasma membrane"/>
    <property type="evidence" value="ECO:0007669"/>
    <property type="project" value="UniProtKB-SubCell"/>
</dbReference>
<reference evidence="12" key="1">
    <citation type="submission" date="2016-10" db="EMBL/GenBank/DDBJ databases">
        <authorList>
            <person name="Varghese N."/>
            <person name="Submissions S."/>
        </authorList>
    </citation>
    <scope>NUCLEOTIDE SEQUENCE [LARGE SCALE GENOMIC DNA]</scope>
    <source>
        <strain evidence="12">DSM 28463</strain>
    </source>
</reference>
<keyword evidence="12" id="KW-1185">Reference proteome</keyword>
<dbReference type="PRINTS" id="PR01490">
    <property type="entry name" value="RTXTOXIND"/>
</dbReference>
<dbReference type="RefSeq" id="WP_092836864.1">
    <property type="nucleotide sequence ID" value="NZ_FOVP01000007.1"/>
</dbReference>
<dbReference type="PROSITE" id="PS00543">
    <property type="entry name" value="HLYD_FAMILY"/>
    <property type="match status" value="1"/>
</dbReference>
<sequence>MSNADIRTTAGILTELNDRLRGPSLTIWLCALTVWAFILWAAFAWIDEIVRAQGEFISTSRPQIIQNLEGGILAELLVQEGDVVARGDILARLHDTQFESAVVDLSDQIAALDVRRLRLEAELAGQYDFTVPADLGARAADMIASERALLKARQEDFVKRSEGAKSVLKQAAEEKRLLENLLARKIVALIEVTRARKAHADAQKRYDEIVTQAELERAEAYSETLKELATLRQNLKSSQDQLNRTVLHSPLRGIVNNLNVTTIGGVVRPGEEILEIIPLDEEMFVEARVEPRNIANIRRGQEATIKLTAYDYTIYGTLKGQVNFISADTFKDERARDPDGDPHYKVTLRVDMSALTPRQTGIEIRPGMQAEVELHTGEKTVLQYLLKPLYKSQQALREP</sequence>
<evidence type="ECO:0000259" key="10">
    <source>
        <dbReference type="Pfam" id="PF26002"/>
    </source>
</evidence>
<dbReference type="Pfam" id="PF26002">
    <property type="entry name" value="Beta-barrel_AprE"/>
    <property type="match status" value="1"/>
</dbReference>
<dbReference type="SUPFAM" id="SSF111369">
    <property type="entry name" value="HlyD-like secretion proteins"/>
    <property type="match status" value="1"/>
</dbReference>
<evidence type="ECO:0000256" key="9">
    <source>
        <dbReference type="RuleBase" id="RU365093"/>
    </source>
</evidence>
<keyword evidence="6 9" id="KW-0812">Transmembrane</keyword>
<dbReference type="InterPro" id="IPR010129">
    <property type="entry name" value="T1SS_HlyD"/>
</dbReference>
<dbReference type="NCBIfam" id="TIGR01843">
    <property type="entry name" value="type_I_hlyD"/>
    <property type="match status" value="1"/>
</dbReference>
<organism evidence="11 12">
    <name type="scientific">Roseovarius lutimaris</name>
    <dbReference type="NCBI Taxonomy" id="1005928"/>
    <lineage>
        <taxon>Bacteria</taxon>
        <taxon>Pseudomonadati</taxon>
        <taxon>Pseudomonadota</taxon>
        <taxon>Alphaproteobacteria</taxon>
        <taxon>Rhodobacterales</taxon>
        <taxon>Roseobacteraceae</taxon>
        <taxon>Roseovarius</taxon>
    </lineage>
</organism>
<evidence type="ECO:0000313" key="12">
    <source>
        <dbReference type="Proteomes" id="UP000198599"/>
    </source>
</evidence>
<dbReference type="PANTHER" id="PTHR30386">
    <property type="entry name" value="MEMBRANE FUSION SUBUNIT OF EMRAB-TOLC MULTIDRUG EFFLUX PUMP"/>
    <property type="match status" value="1"/>
</dbReference>
<keyword evidence="4 9" id="KW-1003">Cell membrane</keyword>
<dbReference type="InterPro" id="IPR006144">
    <property type="entry name" value="Secretion_HlyD_CS"/>
</dbReference>
<evidence type="ECO:0000313" key="11">
    <source>
        <dbReference type="EMBL" id="SFN69200.1"/>
    </source>
</evidence>
<evidence type="ECO:0000256" key="8">
    <source>
        <dbReference type="ARBA" id="ARBA00023136"/>
    </source>
</evidence>